<keyword evidence="1" id="KW-0346">Stress response</keyword>
<dbReference type="RefSeq" id="WP_113290646.1">
    <property type="nucleotide sequence ID" value="NZ_QNTQ01000021.1"/>
</dbReference>
<dbReference type="Proteomes" id="UP000253370">
    <property type="component" value="Unassembled WGS sequence"/>
</dbReference>
<evidence type="ECO:0000313" key="6">
    <source>
        <dbReference type="EMBL" id="RBI83114.1"/>
    </source>
</evidence>
<evidence type="ECO:0000256" key="2">
    <source>
        <dbReference type="PROSITE-ProRule" id="PRU00285"/>
    </source>
</evidence>
<keyword evidence="7" id="KW-1185">Reference proteome</keyword>
<sequence length="176" mass="19575">MARKDKSVEVQQSPAPQPAPTAGEEAWSPLSGLRQEIERLFDDFDVTPWSRAGRRSPLRALRGNWPLAPAAEMAEDETGYTLTLEVPGCTAKDVEVKVSDGMIAIRGEKNVEREEDKKDIHVSERRYGAFHRSFSLPRGVDPEKIAARLTDGVLEVTLPKSAEAKRNERKIEVKPG</sequence>
<comment type="similarity">
    <text evidence="2 3">Belongs to the small heat shock protein (HSP20) family.</text>
</comment>
<dbReference type="CDD" id="cd06464">
    <property type="entry name" value="ACD_sHsps-like"/>
    <property type="match status" value="1"/>
</dbReference>
<dbReference type="SUPFAM" id="SSF49764">
    <property type="entry name" value="HSP20-like chaperones"/>
    <property type="match status" value="1"/>
</dbReference>
<dbReference type="GO" id="GO:0009408">
    <property type="term" value="P:response to heat"/>
    <property type="evidence" value="ECO:0007669"/>
    <property type="project" value="InterPro"/>
</dbReference>
<gene>
    <name evidence="6" type="ORF">DRV85_16840</name>
</gene>
<feature type="region of interest" description="Disordered" evidence="4">
    <location>
        <begin position="1"/>
        <end position="29"/>
    </location>
</feature>
<reference evidence="6 7" key="1">
    <citation type="submission" date="2018-07" db="EMBL/GenBank/DDBJ databases">
        <title>Rhodosalinus sp. strain E84T genomic sequence and assembly.</title>
        <authorList>
            <person name="Liu Z.-W."/>
            <person name="Lu D.-C."/>
        </authorList>
    </citation>
    <scope>NUCLEOTIDE SEQUENCE [LARGE SCALE GENOMIC DNA]</scope>
    <source>
        <strain evidence="6 7">E84</strain>
    </source>
</reference>
<dbReference type="InterPro" id="IPR002068">
    <property type="entry name" value="A-crystallin/Hsp20_dom"/>
</dbReference>
<evidence type="ECO:0000313" key="7">
    <source>
        <dbReference type="Proteomes" id="UP000253370"/>
    </source>
</evidence>
<name>A0A365U4Y4_9RHOB</name>
<dbReference type="OrthoDB" id="9808910at2"/>
<proteinExistence type="inferred from homology"/>
<evidence type="ECO:0000256" key="3">
    <source>
        <dbReference type="RuleBase" id="RU003616"/>
    </source>
</evidence>
<dbReference type="PANTHER" id="PTHR46733:SF3">
    <property type="entry name" value="26.5 KDA HEAT SHOCK PROTEIN, MITOCHONDRIAL"/>
    <property type="match status" value="1"/>
</dbReference>
<comment type="caution">
    <text evidence="6">The sequence shown here is derived from an EMBL/GenBank/DDBJ whole genome shotgun (WGS) entry which is preliminary data.</text>
</comment>
<evidence type="ECO:0000256" key="1">
    <source>
        <dbReference type="ARBA" id="ARBA00023016"/>
    </source>
</evidence>
<dbReference type="InterPro" id="IPR044587">
    <property type="entry name" value="HSP21-like"/>
</dbReference>
<protein>
    <submittedName>
        <fullName evidence="6">Hsp20/alpha crystallin family protein</fullName>
    </submittedName>
</protein>
<dbReference type="PANTHER" id="PTHR46733">
    <property type="entry name" value="26.5 KDA HEAT SHOCK PROTEIN, MITOCHONDRIAL"/>
    <property type="match status" value="1"/>
</dbReference>
<dbReference type="InterPro" id="IPR008978">
    <property type="entry name" value="HSP20-like_chaperone"/>
</dbReference>
<evidence type="ECO:0000259" key="5">
    <source>
        <dbReference type="PROSITE" id="PS01031"/>
    </source>
</evidence>
<evidence type="ECO:0000256" key="4">
    <source>
        <dbReference type="SAM" id="MobiDB-lite"/>
    </source>
</evidence>
<dbReference type="Pfam" id="PF00011">
    <property type="entry name" value="HSP20"/>
    <property type="match status" value="1"/>
</dbReference>
<dbReference type="PROSITE" id="PS01031">
    <property type="entry name" value="SHSP"/>
    <property type="match status" value="1"/>
</dbReference>
<feature type="domain" description="SHSP" evidence="5">
    <location>
        <begin position="62"/>
        <end position="176"/>
    </location>
</feature>
<dbReference type="EMBL" id="QNTQ01000021">
    <property type="protein sequence ID" value="RBI83114.1"/>
    <property type="molecule type" value="Genomic_DNA"/>
</dbReference>
<accession>A0A365U4Y4</accession>
<dbReference type="Gene3D" id="2.60.40.790">
    <property type="match status" value="1"/>
</dbReference>
<dbReference type="AlphaFoldDB" id="A0A365U4Y4"/>
<organism evidence="6 7">
    <name type="scientific">Rhodosalinus halophilus</name>
    <dbReference type="NCBI Taxonomy" id="2259333"/>
    <lineage>
        <taxon>Bacteria</taxon>
        <taxon>Pseudomonadati</taxon>
        <taxon>Pseudomonadota</taxon>
        <taxon>Alphaproteobacteria</taxon>
        <taxon>Rhodobacterales</taxon>
        <taxon>Paracoccaceae</taxon>
        <taxon>Rhodosalinus</taxon>
    </lineage>
</organism>